<dbReference type="RefSeq" id="WP_247201685.1">
    <property type="nucleotide sequence ID" value="NZ_JALKCG010000006.1"/>
</dbReference>
<sequence>MVEPKISNGIHKDEAEAPATGAMTHGETPAGESSASAPMSATTRPRIAGRPGREEGDEERSARRAARELWAMADGHPLRSYSFGTVVTAGLLGFVIGRLFAR</sequence>
<accession>A0ABT0DPG5</accession>
<name>A0ABT0DPG5_9HYPH</name>
<dbReference type="EMBL" id="JALKCG010000006">
    <property type="protein sequence ID" value="MCK0209172.1"/>
    <property type="molecule type" value="Genomic_DNA"/>
</dbReference>
<dbReference type="Proteomes" id="UP001202867">
    <property type="component" value="Unassembled WGS sequence"/>
</dbReference>
<evidence type="ECO:0008006" key="5">
    <source>
        <dbReference type="Google" id="ProtNLM"/>
    </source>
</evidence>
<keyword evidence="2" id="KW-0472">Membrane</keyword>
<reference evidence="3 4" key="1">
    <citation type="submission" date="2022-04" db="EMBL/GenBank/DDBJ databases">
        <authorList>
            <person name="Grouzdev D.S."/>
            <person name="Pantiukh K.S."/>
            <person name="Krutkina M.S."/>
        </authorList>
    </citation>
    <scope>NUCLEOTIDE SEQUENCE [LARGE SCALE GENOMIC DNA]</scope>
    <source>
        <strain evidence="3 4">Jip08</strain>
    </source>
</reference>
<feature type="transmembrane region" description="Helical" evidence="2">
    <location>
        <begin position="81"/>
        <end position="101"/>
    </location>
</feature>
<evidence type="ECO:0000256" key="1">
    <source>
        <dbReference type="SAM" id="MobiDB-lite"/>
    </source>
</evidence>
<proteinExistence type="predicted"/>
<protein>
    <recommendedName>
        <fullName evidence="5">DUF883 domain-containing protein</fullName>
    </recommendedName>
</protein>
<keyword evidence="2" id="KW-0812">Transmembrane</keyword>
<comment type="caution">
    <text evidence="3">The sequence shown here is derived from an EMBL/GenBank/DDBJ whole genome shotgun (WGS) entry which is preliminary data.</text>
</comment>
<feature type="region of interest" description="Disordered" evidence="1">
    <location>
        <begin position="1"/>
        <end position="64"/>
    </location>
</feature>
<gene>
    <name evidence="3" type="ORF">MWN33_14140</name>
</gene>
<evidence type="ECO:0000256" key="2">
    <source>
        <dbReference type="SAM" id="Phobius"/>
    </source>
</evidence>
<keyword evidence="2" id="KW-1133">Transmembrane helix</keyword>
<keyword evidence="4" id="KW-1185">Reference proteome</keyword>
<feature type="compositionally biased region" description="Basic and acidic residues" evidence="1">
    <location>
        <begin position="51"/>
        <end position="64"/>
    </location>
</feature>
<evidence type="ECO:0000313" key="4">
    <source>
        <dbReference type="Proteomes" id="UP001202867"/>
    </source>
</evidence>
<organism evidence="3 4">
    <name type="scientific">Ancylobacter koreensis</name>
    <dbReference type="NCBI Taxonomy" id="266121"/>
    <lineage>
        <taxon>Bacteria</taxon>
        <taxon>Pseudomonadati</taxon>
        <taxon>Pseudomonadota</taxon>
        <taxon>Alphaproteobacteria</taxon>
        <taxon>Hyphomicrobiales</taxon>
        <taxon>Xanthobacteraceae</taxon>
        <taxon>Ancylobacter</taxon>
    </lineage>
</organism>
<reference evidence="4" key="2">
    <citation type="submission" date="2023-07" db="EMBL/GenBank/DDBJ databases">
        <title>Ancylobacter moscoviensis sp. nov., facultatively methylotrophic bacteria from activated sludge and the reclassification of Starkeya novella (Starkey 1934) Kelly et al. 2000 as Ancylobacter novellus comb. nov., Starkeya koreensis Im et al. 2006 as Ancylobacter koreensis comb.nov., Angulomicrobium tetraedrale Vasil'eva et al. 1986 as Ancylobacter tetraedralis comb. nov., Angulomicrobium amanitiforme Fritz et al. 2004 as Ancylobacter amanitiformis comb. nov. and Methylorhabdus multivorans Doronina et al. 1996 as Ancylobacter multivorans comb. nov. and emended description of the genus Ancylobacter.</title>
        <authorList>
            <person name="Doronina N."/>
            <person name="Chemodurova A."/>
            <person name="Grouzdev D."/>
            <person name="Koziaeva V."/>
            <person name="Shi W."/>
            <person name="Wu L."/>
            <person name="Kaparullina E."/>
        </authorList>
    </citation>
    <scope>NUCLEOTIDE SEQUENCE [LARGE SCALE GENOMIC DNA]</scope>
    <source>
        <strain evidence="4">Jip08</strain>
    </source>
</reference>
<feature type="compositionally biased region" description="Polar residues" evidence="1">
    <location>
        <begin position="31"/>
        <end position="43"/>
    </location>
</feature>
<evidence type="ECO:0000313" key="3">
    <source>
        <dbReference type="EMBL" id="MCK0209172.1"/>
    </source>
</evidence>